<dbReference type="RefSeq" id="WP_397614920.1">
    <property type="nucleotide sequence ID" value="NZ_JBIRRB010000020.1"/>
</dbReference>
<dbReference type="Proteomes" id="UP001611162">
    <property type="component" value="Unassembled WGS sequence"/>
</dbReference>
<evidence type="ECO:0000313" key="1">
    <source>
        <dbReference type="EMBL" id="MFI0915334.1"/>
    </source>
</evidence>
<accession>A0ABW7TCQ9</accession>
<keyword evidence="2" id="KW-1185">Reference proteome</keyword>
<sequence>MFSRSVDGAPVQFIRPIDTDRPSWSVYEQHQYLGTLHAQTDVDGCWHVQTLCERYPQLEDAVRALRRPSA</sequence>
<proteinExistence type="predicted"/>
<dbReference type="EMBL" id="JBIRRB010000020">
    <property type="protein sequence ID" value="MFI0915334.1"/>
    <property type="molecule type" value="Genomic_DNA"/>
</dbReference>
<comment type="caution">
    <text evidence="1">The sequence shown here is derived from an EMBL/GenBank/DDBJ whole genome shotgun (WGS) entry which is preliminary data.</text>
</comment>
<evidence type="ECO:0000313" key="2">
    <source>
        <dbReference type="Proteomes" id="UP001611162"/>
    </source>
</evidence>
<protein>
    <submittedName>
        <fullName evidence="1">Uncharacterized protein</fullName>
    </submittedName>
</protein>
<gene>
    <name evidence="1" type="ORF">ACH4TF_33615</name>
</gene>
<name>A0ABW7TCQ9_9ACTN</name>
<reference evidence="1 2" key="1">
    <citation type="submission" date="2024-10" db="EMBL/GenBank/DDBJ databases">
        <title>The Natural Products Discovery Center: Release of the First 8490 Sequenced Strains for Exploring Actinobacteria Biosynthetic Diversity.</title>
        <authorList>
            <person name="Kalkreuter E."/>
            <person name="Kautsar S.A."/>
            <person name="Yang D."/>
            <person name="Bader C.D."/>
            <person name="Teijaro C.N."/>
            <person name="Fluegel L."/>
            <person name="Davis C.M."/>
            <person name="Simpson J.R."/>
            <person name="Lauterbach L."/>
            <person name="Steele A.D."/>
            <person name="Gui C."/>
            <person name="Meng S."/>
            <person name="Li G."/>
            <person name="Viehrig K."/>
            <person name="Ye F."/>
            <person name="Su P."/>
            <person name="Kiefer A.F."/>
            <person name="Nichols A."/>
            <person name="Cepeda A.J."/>
            <person name="Yan W."/>
            <person name="Fan B."/>
            <person name="Jiang Y."/>
            <person name="Adhikari A."/>
            <person name="Zheng C.-J."/>
            <person name="Schuster L."/>
            <person name="Cowan T.M."/>
            <person name="Smanski M.J."/>
            <person name="Chevrette M.G."/>
            <person name="De Carvalho L.P.S."/>
            <person name="Shen B."/>
        </authorList>
    </citation>
    <scope>NUCLEOTIDE SEQUENCE [LARGE SCALE GENOMIC DNA]</scope>
    <source>
        <strain evidence="1 2">NPDC020979</strain>
    </source>
</reference>
<organism evidence="1 2">
    <name type="scientific">Streptomyces abikoensis</name>
    <dbReference type="NCBI Taxonomy" id="97398"/>
    <lineage>
        <taxon>Bacteria</taxon>
        <taxon>Bacillati</taxon>
        <taxon>Actinomycetota</taxon>
        <taxon>Actinomycetes</taxon>
        <taxon>Kitasatosporales</taxon>
        <taxon>Streptomycetaceae</taxon>
        <taxon>Streptomyces</taxon>
    </lineage>
</organism>